<protein>
    <submittedName>
        <fullName evidence="1">Atp dependent lon protease family member</fullName>
    </submittedName>
</protein>
<keyword evidence="1" id="KW-0645">Protease</keyword>
<name>A0ACB9TRN1_HOLOL</name>
<accession>A0ACB9TRN1</accession>
<dbReference type="EMBL" id="CM043015">
    <property type="protein sequence ID" value="KAI4469315.1"/>
    <property type="molecule type" value="Genomic_DNA"/>
</dbReference>
<keyword evidence="1" id="KW-0378">Hydrolase</keyword>
<reference evidence="1" key="1">
    <citation type="submission" date="2022-04" db="EMBL/GenBank/DDBJ databases">
        <title>Chromosome-scale genome assembly of Holotrichia oblita Faldermann.</title>
        <authorList>
            <person name="Rongchong L."/>
        </authorList>
    </citation>
    <scope>NUCLEOTIDE SEQUENCE</scope>
    <source>
        <strain evidence="1">81SQS9</strain>
    </source>
</reference>
<proteinExistence type="predicted"/>
<gene>
    <name evidence="1" type="ORF">MML48_1g00033</name>
</gene>
<organism evidence="1 2">
    <name type="scientific">Holotrichia oblita</name>
    <name type="common">Chafer beetle</name>
    <dbReference type="NCBI Taxonomy" id="644536"/>
    <lineage>
        <taxon>Eukaryota</taxon>
        <taxon>Metazoa</taxon>
        <taxon>Ecdysozoa</taxon>
        <taxon>Arthropoda</taxon>
        <taxon>Hexapoda</taxon>
        <taxon>Insecta</taxon>
        <taxon>Pterygota</taxon>
        <taxon>Neoptera</taxon>
        <taxon>Endopterygota</taxon>
        <taxon>Coleoptera</taxon>
        <taxon>Polyphaga</taxon>
        <taxon>Scarabaeiformia</taxon>
        <taxon>Scarabaeidae</taxon>
        <taxon>Melolonthinae</taxon>
        <taxon>Holotrichia</taxon>
    </lineage>
</organism>
<evidence type="ECO:0000313" key="2">
    <source>
        <dbReference type="Proteomes" id="UP001056778"/>
    </source>
</evidence>
<sequence>MPGRIIQTIKRCGSSNPVIILDEVDKVGIGTHGDPSSALLEVLDPEQNTTFHDNYLDLEYDLSKVMFIATANNINNIHPALRDRMEMISIPGYILEEKIDIGMKHLLPKQLDAHGVPREKLVLSREIMEKIISEYTRESGVRMLDKNLAKLSRHRAKNIGFEEAYNVELSAADIEEILGVPRFRRDIYDIQDMVGVVTGLAWTEVGGDILYIESILTPGKGQLNLTGNLGQVMKESATIALEWIKAYHEKLGIDSEKFEKYDINVHVPEGAIPKDGPSAGITMLTSMVSSFTGRKVRERIAMTGETTLRGRVMPVGGIKEKILAAKRAGIEEIMLSEDNEKDIKEIKPEYLEGLTFHYVRTNDEVIARTLVGTDCCRMTSADSSSPTLPCI</sequence>
<dbReference type="Proteomes" id="UP001056778">
    <property type="component" value="Chromosome 1"/>
</dbReference>
<comment type="caution">
    <text evidence="1">The sequence shown here is derived from an EMBL/GenBank/DDBJ whole genome shotgun (WGS) entry which is preliminary data.</text>
</comment>
<evidence type="ECO:0000313" key="1">
    <source>
        <dbReference type="EMBL" id="KAI4469315.1"/>
    </source>
</evidence>
<keyword evidence="2" id="KW-1185">Reference proteome</keyword>